<accession>A0ABP9AT43</accession>
<keyword evidence="5" id="KW-1185">Reference proteome</keyword>
<feature type="transmembrane region" description="Helical" evidence="2">
    <location>
        <begin position="142"/>
        <end position="163"/>
    </location>
</feature>
<reference evidence="5" key="1">
    <citation type="journal article" date="2019" name="Int. J. Syst. Evol. Microbiol.">
        <title>The Global Catalogue of Microorganisms (GCM) 10K type strain sequencing project: providing services to taxonomists for standard genome sequencing and annotation.</title>
        <authorList>
            <consortium name="The Broad Institute Genomics Platform"/>
            <consortium name="The Broad Institute Genome Sequencing Center for Infectious Disease"/>
            <person name="Wu L."/>
            <person name="Ma J."/>
        </authorList>
    </citation>
    <scope>NUCLEOTIDE SEQUENCE [LARGE SCALE GENOMIC DNA]</scope>
    <source>
        <strain evidence="5">JCM 18081</strain>
    </source>
</reference>
<keyword evidence="2" id="KW-0812">Transmembrane</keyword>
<keyword evidence="4" id="KW-0012">Acyltransferase</keyword>
<feature type="transmembrane region" description="Helical" evidence="2">
    <location>
        <begin position="218"/>
        <end position="238"/>
    </location>
</feature>
<comment type="caution">
    <text evidence="4">The sequence shown here is derived from an EMBL/GenBank/DDBJ whole genome shotgun (WGS) entry which is preliminary data.</text>
</comment>
<feature type="transmembrane region" description="Helical" evidence="2">
    <location>
        <begin position="264"/>
        <end position="285"/>
    </location>
</feature>
<feature type="transmembrane region" description="Helical" evidence="2">
    <location>
        <begin position="47"/>
        <end position="64"/>
    </location>
</feature>
<dbReference type="EMBL" id="BAABIG010000007">
    <property type="protein sequence ID" value="GAA4785575.1"/>
    <property type="molecule type" value="Genomic_DNA"/>
</dbReference>
<feature type="transmembrane region" description="Helical" evidence="2">
    <location>
        <begin position="111"/>
        <end position="130"/>
    </location>
</feature>
<feature type="region of interest" description="Disordered" evidence="1">
    <location>
        <begin position="1"/>
        <end position="34"/>
    </location>
</feature>
<evidence type="ECO:0000259" key="3">
    <source>
        <dbReference type="Pfam" id="PF01757"/>
    </source>
</evidence>
<dbReference type="Pfam" id="PF01757">
    <property type="entry name" value="Acyl_transf_3"/>
    <property type="match status" value="1"/>
</dbReference>
<protein>
    <submittedName>
        <fullName evidence="4">Acyltransferase family protein</fullName>
    </submittedName>
</protein>
<feature type="transmembrane region" description="Helical" evidence="2">
    <location>
        <begin position="76"/>
        <end position="99"/>
    </location>
</feature>
<sequence length="402" mass="43739">MDSPTPRPAAETRGRTSLPGPTDRTDAAGVPGALGKSPARNPWWDNARFVSAALIVVLHTMGSIMNEYGALHAFHVAAWAFRVPAFVVLAGVFSSAGPLGPRHLRTLLRSIVFPALLFSVLFSVESYALGSPFALHITQLPWTLWFLMSLFFWRLLLPLVAQLRHPLLVTTAVALAVGYVEEFGLQFSASRTLVYLPLFYFGWRLGQGMLRDWFESRWSLPVAVAGVFAAGLVAWQWHWDIQGTWLSMRHAYKADTPLGMEGAWLVRLAVLASAAALVLCLLRLMPKRRLPLVSALGAGGFTVYLLHPLVILPLREKGLIARADTTPELIALLLGGVLLTALLASPPVRRLAQPLTRPPVGWLLAPNPAPAPAPPQVTLPAPGSHVPLIPQQARGEEARLTP</sequence>
<name>A0ABP9AT43_9ACTN</name>
<feature type="region of interest" description="Disordered" evidence="1">
    <location>
        <begin position="372"/>
        <end position="402"/>
    </location>
</feature>
<gene>
    <name evidence="4" type="ORF">GCM10023220_06630</name>
</gene>
<proteinExistence type="predicted"/>
<evidence type="ECO:0000313" key="5">
    <source>
        <dbReference type="Proteomes" id="UP001501265"/>
    </source>
</evidence>
<dbReference type="Proteomes" id="UP001501265">
    <property type="component" value="Unassembled WGS sequence"/>
</dbReference>
<dbReference type="PANTHER" id="PTHR37312">
    <property type="entry name" value="MEMBRANE-BOUND ACYLTRANSFERASE YKRP-RELATED"/>
    <property type="match status" value="1"/>
</dbReference>
<organism evidence="4 5">
    <name type="scientific">Streptomyces ziwulingensis</name>
    <dbReference type="NCBI Taxonomy" id="1045501"/>
    <lineage>
        <taxon>Bacteria</taxon>
        <taxon>Bacillati</taxon>
        <taxon>Actinomycetota</taxon>
        <taxon>Actinomycetes</taxon>
        <taxon>Kitasatosporales</taxon>
        <taxon>Streptomycetaceae</taxon>
        <taxon>Streptomyces</taxon>
    </lineage>
</organism>
<feature type="domain" description="Acyltransferase 3" evidence="3">
    <location>
        <begin position="41"/>
        <end position="343"/>
    </location>
</feature>
<keyword evidence="4" id="KW-0808">Transferase</keyword>
<keyword evidence="2" id="KW-1133">Transmembrane helix</keyword>
<evidence type="ECO:0000256" key="2">
    <source>
        <dbReference type="SAM" id="Phobius"/>
    </source>
</evidence>
<feature type="transmembrane region" description="Helical" evidence="2">
    <location>
        <begin position="292"/>
        <end position="314"/>
    </location>
</feature>
<evidence type="ECO:0000256" key="1">
    <source>
        <dbReference type="SAM" id="MobiDB-lite"/>
    </source>
</evidence>
<feature type="transmembrane region" description="Helical" evidence="2">
    <location>
        <begin position="329"/>
        <end position="348"/>
    </location>
</feature>
<evidence type="ECO:0000313" key="4">
    <source>
        <dbReference type="EMBL" id="GAA4785575.1"/>
    </source>
</evidence>
<dbReference type="InterPro" id="IPR002656">
    <property type="entry name" value="Acyl_transf_3_dom"/>
</dbReference>
<keyword evidence="2" id="KW-0472">Membrane</keyword>
<dbReference type="InterPro" id="IPR052734">
    <property type="entry name" value="Nod_factor_acetyltransferase"/>
</dbReference>
<dbReference type="GO" id="GO:0016746">
    <property type="term" value="F:acyltransferase activity"/>
    <property type="evidence" value="ECO:0007669"/>
    <property type="project" value="UniProtKB-KW"/>
</dbReference>
<dbReference type="PANTHER" id="PTHR37312:SF1">
    <property type="entry name" value="MEMBRANE-BOUND ACYLTRANSFERASE YKRP-RELATED"/>
    <property type="match status" value="1"/>
</dbReference>